<reference evidence="3" key="1">
    <citation type="submission" date="2020-12" db="EMBL/GenBank/DDBJ databases">
        <title>PHA producing bacteria isolated from mangrove.</title>
        <authorList>
            <person name="Zheng W."/>
            <person name="Yu S."/>
            <person name="Huang Y."/>
        </authorList>
    </citation>
    <scope>NUCLEOTIDE SEQUENCE</scope>
    <source>
        <strain evidence="3">GN8-5</strain>
    </source>
</reference>
<dbReference type="InterPro" id="IPR004176">
    <property type="entry name" value="Clp_R_N"/>
</dbReference>
<gene>
    <name evidence="3" type="ORF">JF543_00820</name>
</gene>
<dbReference type="Proteomes" id="UP000664385">
    <property type="component" value="Unassembled WGS sequence"/>
</dbReference>
<dbReference type="Pfam" id="PF02861">
    <property type="entry name" value="Clp_N"/>
    <property type="match status" value="1"/>
</dbReference>
<feature type="compositionally biased region" description="Basic and acidic residues" evidence="1">
    <location>
        <begin position="148"/>
        <end position="157"/>
    </location>
</feature>
<feature type="region of interest" description="Disordered" evidence="1">
    <location>
        <begin position="148"/>
        <end position="172"/>
    </location>
</feature>
<dbReference type="InterPro" id="IPR036628">
    <property type="entry name" value="Clp_N_dom_sf"/>
</dbReference>
<dbReference type="InterPro" id="IPR019587">
    <property type="entry name" value="Polyketide_cyclase/dehydratase"/>
</dbReference>
<dbReference type="Pfam" id="PF10604">
    <property type="entry name" value="Polyketide_cyc2"/>
    <property type="match status" value="1"/>
</dbReference>
<evidence type="ECO:0000256" key="1">
    <source>
        <dbReference type="SAM" id="MobiDB-lite"/>
    </source>
</evidence>
<dbReference type="InterPro" id="IPR023393">
    <property type="entry name" value="START-like_dom_sf"/>
</dbReference>
<dbReference type="AlphaFoldDB" id="A0A939DT78"/>
<proteinExistence type="predicted"/>
<organism evidence="3 4">
    <name type="scientific">Microbacterium esteraromaticum</name>
    <dbReference type="NCBI Taxonomy" id="57043"/>
    <lineage>
        <taxon>Bacteria</taxon>
        <taxon>Bacillati</taxon>
        <taxon>Actinomycetota</taxon>
        <taxon>Actinomycetes</taxon>
        <taxon>Micrococcales</taxon>
        <taxon>Microbacteriaceae</taxon>
        <taxon>Microbacterium</taxon>
    </lineage>
</organism>
<dbReference type="SUPFAM" id="SSF55961">
    <property type="entry name" value="Bet v1-like"/>
    <property type="match status" value="1"/>
</dbReference>
<name>A0A939DT78_9MICO</name>
<dbReference type="Gene3D" id="1.10.1780.10">
    <property type="entry name" value="Clp, N-terminal domain"/>
    <property type="match status" value="1"/>
</dbReference>
<evidence type="ECO:0000259" key="2">
    <source>
        <dbReference type="Pfam" id="PF02861"/>
    </source>
</evidence>
<accession>A0A939DT78</accession>
<feature type="domain" description="Clp R" evidence="2">
    <location>
        <begin position="17"/>
        <end position="73"/>
    </location>
</feature>
<dbReference type="Gene3D" id="3.30.530.20">
    <property type="match status" value="1"/>
</dbReference>
<protein>
    <submittedName>
        <fullName evidence="3">SRPBCC family protein</fullName>
    </submittedName>
</protein>
<dbReference type="EMBL" id="JAEMWU010000001">
    <property type="protein sequence ID" value="MBN8204496.1"/>
    <property type="molecule type" value="Genomic_DNA"/>
</dbReference>
<comment type="caution">
    <text evidence="3">The sequence shown here is derived from an EMBL/GenBank/DDBJ whole genome shotgun (WGS) entry which is preliminary data.</text>
</comment>
<dbReference type="RefSeq" id="WP_206822469.1">
    <property type="nucleotide sequence ID" value="NZ_JAEMWU010000001.1"/>
</dbReference>
<evidence type="ECO:0000313" key="4">
    <source>
        <dbReference type="Proteomes" id="UP000664385"/>
    </source>
</evidence>
<sequence>MNKFVRVAQTSQSLSLSAMEEASRTGHREADLEHLLLALVITDQNAGQALRELGIDIETARRAVQEQHEMQLATLGIETQLPAAGPIVFHETDGYTWSKRATDLLARSSGKGRSGDAAAVLRELVAEPSGLISDILQRLGTTPAEVTSRLDRIDAARRTPSPRPKKKGRATMASETFVPAPVDEVWRFVSDPARVPSWEPSIGEVDTTDHEARVDSVWEGRAPEHRPDGRPTKVRPDFRRRTIELVTAQRPERAVWRFAYPDAANASPVTTTFDLSATTGGTQVTITLSWSRRPGWRRVVGIALRPVQKFVMWIMLFQIGGAVSREFR</sequence>
<evidence type="ECO:0000313" key="3">
    <source>
        <dbReference type="EMBL" id="MBN8204496.1"/>
    </source>
</evidence>
<dbReference type="SUPFAM" id="SSF81923">
    <property type="entry name" value="Double Clp-N motif"/>
    <property type="match status" value="1"/>
</dbReference>